<evidence type="ECO:0000256" key="4">
    <source>
        <dbReference type="ARBA" id="ARBA00023002"/>
    </source>
</evidence>
<evidence type="ECO:0000256" key="3">
    <source>
        <dbReference type="ARBA" id="ARBA00022723"/>
    </source>
</evidence>
<accession>A0ABM0R8C7</accession>
<comment type="similarity">
    <text evidence="2">Belongs to the biopterin-dependent aromatic amino acid hydroxylase family.</text>
</comment>
<organism evidence="8 9">
    <name type="scientific">Galeopterus variegatus</name>
    <name type="common">Malayan flying lemur</name>
    <name type="synonym">Cynocephalus variegatus</name>
    <dbReference type="NCBI Taxonomy" id="482537"/>
    <lineage>
        <taxon>Eukaryota</taxon>
        <taxon>Metazoa</taxon>
        <taxon>Chordata</taxon>
        <taxon>Craniata</taxon>
        <taxon>Vertebrata</taxon>
        <taxon>Euteleostomi</taxon>
        <taxon>Mammalia</taxon>
        <taxon>Eutheria</taxon>
        <taxon>Euarchontoglires</taxon>
        <taxon>Dermoptera</taxon>
        <taxon>Cynocephalidae</taxon>
        <taxon>Galeopterus</taxon>
    </lineage>
</organism>
<dbReference type="SUPFAM" id="SSF56534">
    <property type="entry name" value="Aromatic aminoacid monoxygenases, catalytic and oligomerization domains"/>
    <property type="match status" value="1"/>
</dbReference>
<dbReference type="Gene3D" id="1.10.800.10">
    <property type="entry name" value="Aromatic amino acid hydroxylase"/>
    <property type="match status" value="2"/>
</dbReference>
<keyword evidence="3" id="KW-0479">Metal-binding</keyword>
<dbReference type="InterPro" id="IPR036329">
    <property type="entry name" value="Aro-AA_hydroxylase_C_sf"/>
</dbReference>
<feature type="domain" description="Biopterin-dependent aromatic amino acid hydroxylase family profile" evidence="7">
    <location>
        <begin position="151"/>
        <end position="232"/>
    </location>
</feature>
<reference evidence="9" key="1">
    <citation type="submission" date="2025-08" db="UniProtKB">
        <authorList>
            <consortium name="RefSeq"/>
        </authorList>
    </citation>
    <scope>IDENTIFICATION</scope>
</reference>
<evidence type="ECO:0000256" key="2">
    <source>
        <dbReference type="ARBA" id="ARBA00009712"/>
    </source>
</evidence>
<evidence type="ECO:0000259" key="7">
    <source>
        <dbReference type="PROSITE" id="PS51410"/>
    </source>
</evidence>
<gene>
    <name evidence="9" type="primary">TH</name>
</gene>
<dbReference type="Proteomes" id="UP000694923">
    <property type="component" value="Unplaced"/>
</dbReference>
<name>A0ABM0R8C7_GALVR</name>
<keyword evidence="8" id="KW-1185">Reference proteome</keyword>
<dbReference type="InterPro" id="IPR036951">
    <property type="entry name" value="ArAA_hydroxylase_sf"/>
</dbReference>
<proteinExistence type="inferred from homology"/>
<evidence type="ECO:0000313" key="9">
    <source>
        <dbReference type="RefSeq" id="XP_008576868.1"/>
    </source>
</evidence>
<dbReference type="PROSITE" id="PS51410">
    <property type="entry name" value="BH4_AAA_HYDROXYL_2"/>
    <property type="match status" value="2"/>
</dbReference>
<feature type="domain" description="Biopterin-dependent aromatic amino acid hydroxylase family profile" evidence="7">
    <location>
        <begin position="233"/>
        <end position="403"/>
    </location>
</feature>
<dbReference type="InterPro" id="IPR045865">
    <property type="entry name" value="ACT-like_dom_sf"/>
</dbReference>
<dbReference type="PANTHER" id="PTHR11473">
    <property type="entry name" value="AROMATIC AMINO ACID HYDROXYLASE"/>
    <property type="match status" value="1"/>
</dbReference>
<dbReference type="InterPro" id="IPR049321">
    <property type="entry name" value="TH_ACT"/>
</dbReference>
<dbReference type="Gene3D" id="3.30.70.260">
    <property type="match status" value="1"/>
</dbReference>
<dbReference type="PANTHER" id="PTHR11473:SF18">
    <property type="entry name" value="TYROSINE 3-MONOOXYGENASE"/>
    <property type="match status" value="1"/>
</dbReference>
<comment type="cofactor">
    <cofactor evidence="1">
        <name>Fe(2+)</name>
        <dbReference type="ChEBI" id="CHEBI:29033"/>
    </cofactor>
</comment>
<dbReference type="Pfam" id="PF21417">
    <property type="entry name" value="TH_ACT"/>
    <property type="match status" value="1"/>
</dbReference>
<keyword evidence="4" id="KW-0560">Oxidoreductase</keyword>
<dbReference type="InterPro" id="IPR021164">
    <property type="entry name" value="Tyrosine_hydroxylase_CS"/>
</dbReference>
<evidence type="ECO:0000313" key="8">
    <source>
        <dbReference type="Proteomes" id="UP000694923"/>
    </source>
</evidence>
<dbReference type="InterPro" id="IPR001273">
    <property type="entry name" value="ArAA_hydroxylase"/>
</dbReference>
<dbReference type="Pfam" id="PF00351">
    <property type="entry name" value="Biopterin_H"/>
    <property type="match status" value="2"/>
</dbReference>
<sequence length="403" mass="44715">MPTPSAATPQAKGFRRAVSELDAKQAEAIMSPRFVGRRQSLIEDARKEREAAVAAAAAAASAEPGDPLEAVAFEERDGKAVVNLLFSLRGTRPSSLSRAVKVFETFEAQIQHLETRPAQRPRAGGPSLEYFVRCEVPSGDLAALLSSVRRVSEDVRSAGEDKVPWFPRKVSELDKCHHLVTKFDPDLDLDHPGFSDQAYRQRRKQIAEIAFQYKHGDPIPRVEYTAEEIATWDCCHELLGHVPMLADRTFAQFSQDIGLASLGASDEEIEKLSTLYWFTVEFGLCKQDGEVKAYGAGLLSSYGELLHSLSEEPEIRAFDPEAAALQPYQDQTYQSVYFVSESFSDAKDKLRSYAARIQRPFSVKFDPYTLAIDVLDGPHAIRRSLEGVQDELHTLTHALSAIG</sequence>
<evidence type="ECO:0000256" key="1">
    <source>
        <dbReference type="ARBA" id="ARBA00001954"/>
    </source>
</evidence>
<protein>
    <submittedName>
        <fullName evidence="9">Tyrosine 3-monooxygenase isoform X6</fullName>
    </submittedName>
</protein>
<evidence type="ECO:0000256" key="5">
    <source>
        <dbReference type="ARBA" id="ARBA00023004"/>
    </source>
</evidence>
<dbReference type="Pfam" id="PF12549">
    <property type="entry name" value="TOH_N"/>
    <property type="match status" value="2"/>
</dbReference>
<dbReference type="GeneID" id="103595280"/>
<dbReference type="SUPFAM" id="SSF55021">
    <property type="entry name" value="ACT-like"/>
    <property type="match status" value="1"/>
</dbReference>
<evidence type="ECO:0000256" key="6">
    <source>
        <dbReference type="ARBA" id="ARBA00023033"/>
    </source>
</evidence>
<dbReference type="InterPro" id="IPR019774">
    <property type="entry name" value="Aromatic-AA_hydroxylase_C"/>
</dbReference>
<keyword evidence="6" id="KW-0503">Monooxygenase</keyword>
<keyword evidence="5" id="KW-0408">Iron</keyword>
<dbReference type="RefSeq" id="XP_008576868.1">
    <property type="nucleotide sequence ID" value="XM_008578646.1"/>
</dbReference>